<organism evidence="2 3">
    <name type="scientific">Lacihabitans soyangensis</name>
    <dbReference type="NCBI Taxonomy" id="869394"/>
    <lineage>
        <taxon>Bacteria</taxon>
        <taxon>Pseudomonadati</taxon>
        <taxon>Bacteroidota</taxon>
        <taxon>Cytophagia</taxon>
        <taxon>Cytophagales</taxon>
        <taxon>Leadbetterellaceae</taxon>
        <taxon>Lacihabitans</taxon>
    </lineage>
</organism>
<comment type="caution">
    <text evidence="2">The sequence shown here is derived from an EMBL/GenBank/DDBJ whole genome shotgun (WGS) entry which is preliminary data.</text>
</comment>
<reference evidence="2 3" key="1">
    <citation type="submission" date="2018-11" db="EMBL/GenBank/DDBJ databases">
        <title>Novel bacteria species description.</title>
        <authorList>
            <person name="Han J.-H."/>
        </authorList>
    </citation>
    <scope>NUCLEOTIDE SEQUENCE [LARGE SCALE GENOMIC DNA]</scope>
    <source>
        <strain evidence="2 3">KCTC23259</strain>
    </source>
</reference>
<sequence>MILEIAEFDVLAGKEQMFAEASHAASKVISQSKGFISVEFNQCLEKPTRFLAFIRWQTLEDHTIGFRESPLFTEWRAILSPFFNTAPVALHYNIV</sequence>
<dbReference type="GO" id="GO:0004497">
    <property type="term" value="F:monooxygenase activity"/>
    <property type="evidence" value="ECO:0007669"/>
    <property type="project" value="UniProtKB-KW"/>
</dbReference>
<keyword evidence="3" id="KW-1185">Reference proteome</keyword>
<evidence type="ECO:0000313" key="2">
    <source>
        <dbReference type="EMBL" id="MCP9761546.1"/>
    </source>
</evidence>
<dbReference type="Pfam" id="PF03992">
    <property type="entry name" value="ABM"/>
    <property type="match status" value="1"/>
</dbReference>
<keyword evidence="2" id="KW-0560">Oxidoreductase</keyword>
<name>A0AAE3H016_9BACT</name>
<dbReference type="PROSITE" id="PS51725">
    <property type="entry name" value="ABM"/>
    <property type="match status" value="1"/>
</dbReference>
<dbReference type="SUPFAM" id="SSF54909">
    <property type="entry name" value="Dimeric alpha+beta barrel"/>
    <property type="match status" value="1"/>
</dbReference>
<protein>
    <submittedName>
        <fullName evidence="2">Antibiotic biosynthesis monooxygenase</fullName>
    </submittedName>
</protein>
<dbReference type="Proteomes" id="UP001204144">
    <property type="component" value="Unassembled WGS sequence"/>
</dbReference>
<feature type="domain" description="ABM" evidence="1">
    <location>
        <begin position="2"/>
        <end position="95"/>
    </location>
</feature>
<evidence type="ECO:0000259" key="1">
    <source>
        <dbReference type="PROSITE" id="PS51725"/>
    </source>
</evidence>
<dbReference type="AlphaFoldDB" id="A0AAE3H016"/>
<gene>
    <name evidence="2" type="ORF">EGI31_01175</name>
</gene>
<accession>A0AAE3H016</accession>
<proteinExistence type="predicted"/>
<dbReference type="Gene3D" id="3.30.70.100">
    <property type="match status" value="1"/>
</dbReference>
<evidence type="ECO:0000313" key="3">
    <source>
        <dbReference type="Proteomes" id="UP001204144"/>
    </source>
</evidence>
<dbReference type="RefSeq" id="WP_255035285.1">
    <property type="nucleotide sequence ID" value="NZ_RJUF01000002.1"/>
</dbReference>
<dbReference type="InterPro" id="IPR011008">
    <property type="entry name" value="Dimeric_a/b-barrel"/>
</dbReference>
<keyword evidence="2" id="KW-0503">Monooxygenase</keyword>
<dbReference type="InterPro" id="IPR007138">
    <property type="entry name" value="ABM_dom"/>
</dbReference>
<dbReference type="EMBL" id="RJUF01000002">
    <property type="protein sequence ID" value="MCP9761546.1"/>
    <property type="molecule type" value="Genomic_DNA"/>
</dbReference>